<evidence type="ECO:0000313" key="3">
    <source>
        <dbReference type="EMBL" id="GLW70927.1"/>
    </source>
</evidence>
<dbReference type="Pfam" id="PF13569">
    <property type="entry name" value="DUF4132"/>
    <property type="match status" value="1"/>
</dbReference>
<protein>
    <recommendedName>
        <fullName evidence="2">WGR domain-containing protein</fullName>
    </recommendedName>
</protein>
<gene>
    <name evidence="3" type="ORF">Kpho02_32260</name>
</gene>
<sequence>MRRWELVDGGSAKFWEAGAAGAAVRVRYGRIGTEGRLLVKELADPAAAAAHLAKLVAEKERKGYLAVDGGGADGGPGVGAEAEEPAGTGAPAGPAAPDADAPATAATAALPDEDAFVLPEAWREHVLPRRRGGVPVPLPLPEQWPVVDAAEVAAAEAGRVAERREAIEQVLTAGESDPGPVAAVRAYLAGELDPAGLMAVTAMTRLPAEPGWQEREFAGWVARFGLGVAVRAAVASFEVDTVWARMGRQWSRLTALDLNDPRRHSLLLEFQLLAIARRALAAAPEGEHAAVVAELAALRDTPLRRAAGAFLVPERTDWVEECLSEASGHGQAADAVLQTLLLSAVGSAEQARRAAPEGGWAWVHWTTEVVATLADGAGPGAAPLVTGALERFGHDGDRLGEYAGYLAQFPTDAAMGELVDRITEKPVRLALLAAVERFPVRAVRVLSAAARRGGAAGAAARQMLNGHVAVERPRLPELLARLDGEVAAYVRDLEGAREPLPEAPADRLPALLVDPPWARPRTARKPKVLTGVTADERAELHWEEGESAAFAATAAHYWSYPADTDWAAEAQRVAQLGSSWLCCRLLAQGPAELVTPLLDSWNANALADGDAQLPPVLAKYGTAALRLVHAAVLARPAHAAQVLLPVRSAVAAGVMADALVRLKSVQPVARSWFARHGVAGALLLVPAAVGKAGRARLAAEHALRLVALREGAEVLTAAVAERYGEQVATVVAEALGSDPLETALPAKLPELPSWLRPQVLPQVQLADGSGALPLPAVRHLLTVLQLGKLREPYPGLAVVADALRADTVAAFCRAVFEEWLQAGMPSSDGWALYALGEVGDDDTARRLAPVLREWPGQNAHQRAVEGLDVLAAIGTDAALAQLHGIAQRVKFKALRARAQEKIAEIAESLDLTAEQLGDRLVPDLGLDADGSTVIDYGSRKFTVGFDEQLRPYVRDADGRRRKDLPAPGARDDQERATAERKRFATLKKDVRTLATDQIARLETAMVTERTWSTGEFTDLLVDHPLLGHLVRRLLWTADGAAFRVAEDRTFTDVHDEPFHLTTDAVVRLAHPLHLTTAELAAWAELFADYELVQPFRQLGRPVAALTEEEAAGHRLRRFEKHTVPVGRLLGLTKRGWQRGEPQDGGVEGWIHKPLPNGRHLVVEIQPGITVGYVNEFGDQTFEAVWLGASPDGYWPNSREPRERLGDLDPVTVSELLVDLEELTAG</sequence>
<dbReference type="PROSITE" id="PS51977">
    <property type="entry name" value="WGR"/>
    <property type="match status" value="1"/>
</dbReference>
<feature type="compositionally biased region" description="Gly residues" evidence="1">
    <location>
        <begin position="68"/>
        <end position="78"/>
    </location>
</feature>
<dbReference type="RefSeq" id="WP_285736735.1">
    <property type="nucleotide sequence ID" value="NZ_BSSA01000009.1"/>
</dbReference>
<evidence type="ECO:0000313" key="4">
    <source>
        <dbReference type="Proteomes" id="UP001165041"/>
    </source>
</evidence>
<feature type="region of interest" description="Disordered" evidence="1">
    <location>
        <begin position="67"/>
        <end position="104"/>
    </location>
</feature>
<dbReference type="Gene3D" id="2.20.140.10">
    <property type="entry name" value="WGR domain"/>
    <property type="match status" value="1"/>
</dbReference>
<name>A0A9W6Q6N3_9ACTN</name>
<feature type="region of interest" description="Disordered" evidence="1">
    <location>
        <begin position="956"/>
        <end position="978"/>
    </location>
</feature>
<evidence type="ECO:0000256" key="1">
    <source>
        <dbReference type="SAM" id="MobiDB-lite"/>
    </source>
</evidence>
<organism evidence="3 4">
    <name type="scientific">Kitasatospora phosalacinea</name>
    <dbReference type="NCBI Taxonomy" id="2065"/>
    <lineage>
        <taxon>Bacteria</taxon>
        <taxon>Bacillati</taxon>
        <taxon>Actinomycetota</taxon>
        <taxon>Actinomycetes</taxon>
        <taxon>Kitasatosporales</taxon>
        <taxon>Streptomycetaceae</taxon>
        <taxon>Kitasatospora</taxon>
    </lineage>
</organism>
<dbReference type="Pfam" id="PF05406">
    <property type="entry name" value="WGR"/>
    <property type="match status" value="1"/>
</dbReference>
<accession>A0A9W6Q6N3</accession>
<proteinExistence type="predicted"/>
<reference evidence="3" key="1">
    <citation type="submission" date="2023-02" db="EMBL/GenBank/DDBJ databases">
        <title>Kitasatospora phosalacinea NBRC 14627.</title>
        <authorList>
            <person name="Ichikawa N."/>
            <person name="Sato H."/>
            <person name="Tonouchi N."/>
        </authorList>
    </citation>
    <scope>NUCLEOTIDE SEQUENCE</scope>
    <source>
        <strain evidence="3">NBRC 14627</strain>
    </source>
</reference>
<dbReference type="EMBL" id="BSSA01000009">
    <property type="protein sequence ID" value="GLW70927.1"/>
    <property type="molecule type" value="Genomic_DNA"/>
</dbReference>
<evidence type="ECO:0000259" key="2">
    <source>
        <dbReference type="PROSITE" id="PS51977"/>
    </source>
</evidence>
<dbReference type="AlphaFoldDB" id="A0A9W6Q6N3"/>
<dbReference type="InterPro" id="IPR025406">
    <property type="entry name" value="DUF4132"/>
</dbReference>
<dbReference type="InterPro" id="IPR036930">
    <property type="entry name" value="WGR_dom_sf"/>
</dbReference>
<dbReference type="SUPFAM" id="SSF142921">
    <property type="entry name" value="WGR domain-like"/>
    <property type="match status" value="1"/>
</dbReference>
<dbReference type="InterPro" id="IPR008893">
    <property type="entry name" value="WGR_domain"/>
</dbReference>
<dbReference type="Proteomes" id="UP001165041">
    <property type="component" value="Unassembled WGS sequence"/>
</dbReference>
<comment type="caution">
    <text evidence="3">The sequence shown here is derived from an EMBL/GenBank/DDBJ whole genome shotgun (WGS) entry which is preliminary data.</text>
</comment>
<dbReference type="SMART" id="SM00773">
    <property type="entry name" value="WGR"/>
    <property type="match status" value="1"/>
</dbReference>
<feature type="compositionally biased region" description="Low complexity" evidence="1">
    <location>
        <begin position="85"/>
        <end position="104"/>
    </location>
</feature>
<feature type="domain" description="WGR" evidence="2">
    <location>
        <begin position="1"/>
        <end position="79"/>
    </location>
</feature>